<organism evidence="2">
    <name type="scientific">Vitis vinifera</name>
    <name type="common">Grape</name>
    <dbReference type="NCBI Taxonomy" id="29760"/>
    <lineage>
        <taxon>Eukaryota</taxon>
        <taxon>Viridiplantae</taxon>
        <taxon>Streptophyta</taxon>
        <taxon>Embryophyta</taxon>
        <taxon>Tracheophyta</taxon>
        <taxon>Spermatophyta</taxon>
        <taxon>Magnoliopsida</taxon>
        <taxon>eudicotyledons</taxon>
        <taxon>Gunneridae</taxon>
        <taxon>Pentapetalae</taxon>
        <taxon>rosids</taxon>
        <taxon>Vitales</taxon>
        <taxon>Vitaceae</taxon>
        <taxon>Viteae</taxon>
        <taxon>Vitis</taxon>
    </lineage>
</organism>
<proteinExistence type="predicted"/>
<dbReference type="EMBL" id="AM475059">
    <property type="protein sequence ID" value="CAN72825.1"/>
    <property type="molecule type" value="Genomic_DNA"/>
</dbReference>
<reference evidence="2" key="1">
    <citation type="journal article" date="2007" name="PLoS ONE">
        <title>The first genome sequence of an elite grapevine cultivar (Pinot noir Vitis vinifera L.): coping with a highly heterozygous genome.</title>
        <authorList>
            <person name="Velasco R."/>
            <person name="Zharkikh A."/>
            <person name="Troggio M."/>
            <person name="Cartwright D.A."/>
            <person name="Cestaro A."/>
            <person name="Pruss D."/>
            <person name="Pindo M."/>
            <person name="FitzGerald L.M."/>
            <person name="Vezzulli S."/>
            <person name="Reid J."/>
            <person name="Malacarne G."/>
            <person name="Iliev D."/>
            <person name="Coppola G."/>
            <person name="Wardell B."/>
            <person name="Micheletti D."/>
            <person name="Macalma T."/>
            <person name="Facci M."/>
            <person name="Mitchell J.T."/>
            <person name="Perazzolli M."/>
            <person name="Eldredge G."/>
            <person name="Gatto P."/>
            <person name="Oyzerski R."/>
            <person name="Moretto M."/>
            <person name="Gutin N."/>
            <person name="Stefanini M."/>
            <person name="Chen Y."/>
            <person name="Segala C."/>
            <person name="Davenport C."/>
            <person name="Dematte L."/>
            <person name="Mraz A."/>
            <person name="Battilana J."/>
            <person name="Stormo K."/>
            <person name="Costa F."/>
            <person name="Tao Q."/>
            <person name="Si-Ammour A."/>
            <person name="Harkins T."/>
            <person name="Lackey A."/>
            <person name="Perbost C."/>
            <person name="Taillon B."/>
            <person name="Stella A."/>
            <person name="Solovyev V."/>
            <person name="Fawcett J.A."/>
            <person name="Sterck L."/>
            <person name="Vandepoele K."/>
            <person name="Grando S.M."/>
            <person name="Toppo S."/>
            <person name="Moser C."/>
            <person name="Lanchbury J."/>
            <person name="Bogden R."/>
            <person name="Skolnick M."/>
            <person name="Sgaramella V."/>
            <person name="Bhatnagar S.K."/>
            <person name="Fontana P."/>
            <person name="Gutin A."/>
            <person name="Van de Peer Y."/>
            <person name="Salamini F."/>
            <person name="Viola R."/>
        </authorList>
    </citation>
    <scope>NUCLEOTIDE SEQUENCE</scope>
</reference>
<sequence>MNKDNVEYLYITFIIYGKKLIMEKLTNFSSRLYHTTIKPIESYVVVNQKFNNPKVFVLWHDRLGHPRSSMMCRIIKHSHGHPLRNQKILLPNEYSCAVCSQESFIKRLQLIARPLLMKTKLPTSAWGHAIMHGATLVRIRLTTYYEYSPSQLVLGKQPNISHLRIFGCAVYVPIAPTQRTKIGFDSLSVIRYLEPLTDDVFTACFADCHFNDSVFPSLGGEKSIPEER</sequence>
<dbReference type="AlphaFoldDB" id="A5BXT8"/>
<evidence type="ECO:0000313" key="2">
    <source>
        <dbReference type="EMBL" id="CAN72825.1"/>
    </source>
</evidence>
<gene>
    <name evidence="2" type="ORF">VITISV_019976</name>
</gene>
<name>A5BXT8_VITVI</name>
<protein>
    <recommendedName>
        <fullName evidence="1">GAG-pre-integrase domain-containing protein</fullName>
    </recommendedName>
</protein>
<evidence type="ECO:0000259" key="1">
    <source>
        <dbReference type="Pfam" id="PF13976"/>
    </source>
</evidence>
<dbReference type="Pfam" id="PF13976">
    <property type="entry name" value="gag_pre-integrs"/>
    <property type="match status" value="1"/>
</dbReference>
<accession>A5BXT8</accession>
<feature type="domain" description="GAG-pre-integrase" evidence="1">
    <location>
        <begin position="31"/>
        <end position="101"/>
    </location>
</feature>
<dbReference type="InterPro" id="IPR025724">
    <property type="entry name" value="GAG-pre-integrase_dom"/>
</dbReference>